<feature type="domain" description="GGDEF" evidence="3">
    <location>
        <begin position="222"/>
        <end position="354"/>
    </location>
</feature>
<feature type="transmembrane region" description="Helical" evidence="1">
    <location>
        <begin position="12"/>
        <end position="32"/>
    </location>
</feature>
<dbReference type="HOGENOM" id="CLU_000445_70_50_6"/>
<evidence type="ECO:0000259" key="2">
    <source>
        <dbReference type="PROSITE" id="PS50883"/>
    </source>
</evidence>
<keyword evidence="1" id="KW-0472">Membrane</keyword>
<keyword evidence="1" id="KW-1133">Transmembrane helix</keyword>
<dbReference type="PANTHER" id="PTHR33121:SF70">
    <property type="entry name" value="SIGNALING PROTEIN YKOW"/>
    <property type="match status" value="1"/>
</dbReference>
<evidence type="ECO:0000313" key="5">
    <source>
        <dbReference type="Proteomes" id="UP000005953"/>
    </source>
</evidence>
<dbReference type="InterPro" id="IPR001633">
    <property type="entry name" value="EAL_dom"/>
</dbReference>
<sequence length="616" mass="69388">MQTNVNHIFRRRLTQLVVIAEVPLLLLGIKAIYEPAYIDAWILLVGAVLLLVVPWFTYQQRHKLASGCFIGILSLMMVAMQWSTGGIRDNSVMALPGLLIFASMIGFNSLYNSLLVFLICNLLLMGIAADSGWVFDPSSNSFSNAFNISIILVITAIAAKILARDNINLVALLNQQVEEVRRAKEDVEFRALHDNLTNLPNRQFAEEHFDVLQHRLSRGMIANAAVIYVDFDEFKDINDTQGHAVGDRFLTAKAQALVDCTRVTDQVCRIGGDEFLILVEDLEELQLAQLAQKLLQHAMREIQIDGNLLHCTCSIGIVCLPKDAETYEDAVKRADIAMYRSKRDGKNRFHFYDRSMELIVNRRYQLQSQIMSAILDEQFYIVLQPIVHLESRNIVGAEVLARWAHPELGEISPAEFIPLAESNGLIDELWIFVMHHALEAARLLRQLEPEFYVTVNIAPNQLKSPGFFDQCEHVIRESQLPFSALKLEITESEMIERDTEFDATLDQLHQNNIGLLLDDFGTGYSNLGHLQKMLFEAIKVDRLFINHCHLNEDTGALLRAIVAMSGELNVGLIAEGIETEDELARVQELGILKGQGYLLARPMLVNDLKQALQTAA</sequence>
<dbReference type="InterPro" id="IPR050706">
    <property type="entry name" value="Cyclic-di-GMP_PDE-like"/>
</dbReference>
<dbReference type="AlphaFoldDB" id="A4BB62"/>
<dbReference type="OrthoDB" id="5777683at2"/>
<dbReference type="SMART" id="SM00267">
    <property type="entry name" value="GGDEF"/>
    <property type="match status" value="1"/>
</dbReference>
<protein>
    <submittedName>
        <fullName evidence="4">Inner membrane protein PLUS sensory box protein LssE</fullName>
    </submittedName>
</protein>
<dbReference type="Pfam" id="PF00563">
    <property type="entry name" value="EAL"/>
    <property type="match status" value="1"/>
</dbReference>
<dbReference type="Gene3D" id="3.20.20.450">
    <property type="entry name" value="EAL domain"/>
    <property type="match status" value="1"/>
</dbReference>
<dbReference type="CDD" id="cd01949">
    <property type="entry name" value="GGDEF"/>
    <property type="match status" value="1"/>
</dbReference>
<reference evidence="4 5" key="1">
    <citation type="submission" date="2006-02" db="EMBL/GenBank/DDBJ databases">
        <authorList>
            <person name="Pinhassi J."/>
            <person name="Pedros-Alio C."/>
            <person name="Ferriera S."/>
            <person name="Johnson J."/>
            <person name="Kravitz S."/>
            <person name="Halpern A."/>
            <person name="Remington K."/>
            <person name="Beeson K."/>
            <person name="Tran B."/>
            <person name="Rogers Y.-H."/>
            <person name="Friedman R."/>
            <person name="Venter J.C."/>
        </authorList>
    </citation>
    <scope>NUCLEOTIDE SEQUENCE [LARGE SCALE GENOMIC DNA]</scope>
    <source>
        <strain evidence="4 5">MED297</strain>
    </source>
</reference>
<feature type="transmembrane region" description="Helical" evidence="1">
    <location>
        <begin position="64"/>
        <end position="84"/>
    </location>
</feature>
<dbReference type="SUPFAM" id="SSF55073">
    <property type="entry name" value="Nucleotide cyclase"/>
    <property type="match status" value="1"/>
</dbReference>
<keyword evidence="1" id="KW-0812">Transmembrane</keyword>
<feature type="transmembrane region" description="Helical" evidence="1">
    <location>
        <begin position="141"/>
        <end position="163"/>
    </location>
</feature>
<dbReference type="Pfam" id="PF00990">
    <property type="entry name" value="GGDEF"/>
    <property type="match status" value="1"/>
</dbReference>
<dbReference type="InterPro" id="IPR035919">
    <property type="entry name" value="EAL_sf"/>
</dbReference>
<evidence type="ECO:0000259" key="3">
    <source>
        <dbReference type="PROSITE" id="PS50887"/>
    </source>
</evidence>
<dbReference type="EMBL" id="AAOE01000003">
    <property type="protein sequence ID" value="EAR10675.1"/>
    <property type="molecule type" value="Genomic_DNA"/>
</dbReference>
<feature type="domain" description="EAL" evidence="2">
    <location>
        <begin position="363"/>
        <end position="616"/>
    </location>
</feature>
<gene>
    <name evidence="4" type="ORF">MED297_11685</name>
</gene>
<name>A4BB62_9GAMM</name>
<proteinExistence type="predicted"/>
<feature type="transmembrane region" description="Helical" evidence="1">
    <location>
        <begin position="38"/>
        <end position="57"/>
    </location>
</feature>
<evidence type="ECO:0000256" key="1">
    <source>
        <dbReference type="SAM" id="Phobius"/>
    </source>
</evidence>
<dbReference type="PROSITE" id="PS50887">
    <property type="entry name" value="GGDEF"/>
    <property type="match status" value="1"/>
</dbReference>
<comment type="caution">
    <text evidence="4">The sequence shown here is derived from an EMBL/GenBank/DDBJ whole genome shotgun (WGS) entry which is preliminary data.</text>
</comment>
<dbReference type="Gene3D" id="3.30.70.270">
    <property type="match status" value="1"/>
</dbReference>
<keyword evidence="5" id="KW-1185">Reference proteome</keyword>
<dbReference type="STRING" id="314283.MED297_11685"/>
<dbReference type="Proteomes" id="UP000005953">
    <property type="component" value="Unassembled WGS sequence"/>
</dbReference>
<dbReference type="NCBIfam" id="TIGR00254">
    <property type="entry name" value="GGDEF"/>
    <property type="match status" value="1"/>
</dbReference>
<dbReference type="SUPFAM" id="SSF141868">
    <property type="entry name" value="EAL domain-like"/>
    <property type="match status" value="1"/>
</dbReference>
<dbReference type="RefSeq" id="WP_008041965.1">
    <property type="nucleotide sequence ID" value="NZ_CH724149.1"/>
</dbReference>
<dbReference type="InterPro" id="IPR043128">
    <property type="entry name" value="Rev_trsase/Diguanyl_cyclase"/>
</dbReference>
<dbReference type="CDD" id="cd01948">
    <property type="entry name" value="EAL"/>
    <property type="match status" value="1"/>
</dbReference>
<organism evidence="4 5">
    <name type="scientific">Reinekea blandensis MED297</name>
    <dbReference type="NCBI Taxonomy" id="314283"/>
    <lineage>
        <taxon>Bacteria</taxon>
        <taxon>Pseudomonadati</taxon>
        <taxon>Pseudomonadota</taxon>
        <taxon>Gammaproteobacteria</taxon>
        <taxon>Oceanospirillales</taxon>
        <taxon>Saccharospirillaceae</taxon>
        <taxon>Reinekea</taxon>
    </lineage>
</organism>
<dbReference type="SMART" id="SM00052">
    <property type="entry name" value="EAL"/>
    <property type="match status" value="1"/>
</dbReference>
<dbReference type="GO" id="GO:0071111">
    <property type="term" value="F:cyclic-guanylate-specific phosphodiesterase activity"/>
    <property type="evidence" value="ECO:0007669"/>
    <property type="project" value="InterPro"/>
</dbReference>
<evidence type="ECO:0000313" key="4">
    <source>
        <dbReference type="EMBL" id="EAR10675.1"/>
    </source>
</evidence>
<dbReference type="PROSITE" id="PS50883">
    <property type="entry name" value="EAL"/>
    <property type="match status" value="1"/>
</dbReference>
<accession>A4BB62</accession>
<dbReference type="InterPro" id="IPR000160">
    <property type="entry name" value="GGDEF_dom"/>
</dbReference>
<dbReference type="InterPro" id="IPR029787">
    <property type="entry name" value="Nucleotide_cyclase"/>
</dbReference>
<dbReference type="PANTHER" id="PTHR33121">
    <property type="entry name" value="CYCLIC DI-GMP PHOSPHODIESTERASE PDEF"/>
    <property type="match status" value="1"/>
</dbReference>